<dbReference type="PROSITE" id="PS51257">
    <property type="entry name" value="PROKAR_LIPOPROTEIN"/>
    <property type="match status" value="1"/>
</dbReference>
<dbReference type="GO" id="GO:0016787">
    <property type="term" value="F:hydrolase activity"/>
    <property type="evidence" value="ECO:0007669"/>
    <property type="project" value="UniProtKB-KW"/>
</dbReference>
<dbReference type="InterPro" id="IPR011234">
    <property type="entry name" value="Fumarylacetoacetase-like_C"/>
</dbReference>
<comment type="similarity">
    <text evidence="1">Belongs to the FAH family.</text>
</comment>
<gene>
    <name evidence="6" type="ORF">M0812_30240</name>
</gene>
<feature type="chain" id="PRO_5043384083" evidence="4">
    <location>
        <begin position="21"/>
        <end position="428"/>
    </location>
</feature>
<evidence type="ECO:0000256" key="1">
    <source>
        <dbReference type="ARBA" id="ARBA00010211"/>
    </source>
</evidence>
<dbReference type="GO" id="GO:0044281">
    <property type="term" value="P:small molecule metabolic process"/>
    <property type="evidence" value="ECO:0007669"/>
    <property type="project" value="UniProtKB-ARBA"/>
</dbReference>
<feature type="compositionally biased region" description="Basic and acidic residues" evidence="3">
    <location>
        <begin position="29"/>
        <end position="41"/>
    </location>
</feature>
<comment type="caution">
    <text evidence="6">The sequence shown here is derived from an EMBL/GenBank/DDBJ whole genome shotgun (WGS) entry which is preliminary data.</text>
</comment>
<organism evidence="6 7">
    <name type="scientific">Anaeramoeba flamelloides</name>
    <dbReference type="NCBI Taxonomy" id="1746091"/>
    <lineage>
        <taxon>Eukaryota</taxon>
        <taxon>Metamonada</taxon>
        <taxon>Anaeramoebidae</taxon>
        <taxon>Anaeramoeba</taxon>
    </lineage>
</organism>
<sequence length="428" mass="48142">MKLFVFFLFLTITLNTFSSCLEYGIDSSSENKEKEQTDHSNTDPTDSGDNDYIQDISSNKYQFENEIEISEGSTQAKKVNPKEREQGLVKLARIKKGTKRQVVLITGEQNAKVSYINLSERLGIDSEELYDYVRSDNLKRIMELGTQDQDGEILVSGLIPPVDGKDVHICAGLNYRSHQTEMLMANKVLIFPKMGKPTAAYSDVYLKNRKMFDYELEIGVYVPIDIQKETDLADIPFGFFLANDLTERDVQVRKFQKGTAAGFALSKSFEGSLPIGPYVVFPIDRKAFLNALTLELKLNGKVRQQSHSSLLVSNVDDLIKNTFNVERDWEGPNGRVKLIPGDTIAKGTLILTGTPGGTIFQVLKTSQKIQYAFSYFLKAKFLNDLSMVDSIKEDWIRSEINSGKYLKNGDIVEATISELGTQKLKIVE</sequence>
<dbReference type="EMBL" id="JANTQA010000076">
    <property type="protein sequence ID" value="KAJ3423706.1"/>
    <property type="molecule type" value="Genomic_DNA"/>
</dbReference>
<feature type="signal peptide" evidence="4">
    <location>
        <begin position="1"/>
        <end position="20"/>
    </location>
</feature>
<evidence type="ECO:0000313" key="6">
    <source>
        <dbReference type="EMBL" id="KAJ3423706.1"/>
    </source>
</evidence>
<evidence type="ECO:0000259" key="5">
    <source>
        <dbReference type="Pfam" id="PF01557"/>
    </source>
</evidence>
<dbReference type="AlphaFoldDB" id="A0AAV7Y1G8"/>
<dbReference type="PANTHER" id="PTHR42796">
    <property type="entry name" value="FUMARYLACETOACETATE HYDROLASE DOMAIN-CONTAINING PROTEIN 2A-RELATED"/>
    <property type="match status" value="1"/>
</dbReference>
<feature type="domain" description="Fumarylacetoacetase-like C-terminal" evidence="5">
    <location>
        <begin position="168"/>
        <end position="426"/>
    </location>
</feature>
<protein>
    <submittedName>
        <fullName evidence="6">Fumarylacetoacetate hydrolase domain-containing protein 2a-related</fullName>
    </submittedName>
</protein>
<keyword evidence="6" id="KW-0378">Hydrolase</keyword>
<dbReference type="InterPro" id="IPR051121">
    <property type="entry name" value="FAH"/>
</dbReference>
<evidence type="ECO:0000256" key="2">
    <source>
        <dbReference type="ARBA" id="ARBA00022723"/>
    </source>
</evidence>
<evidence type="ECO:0000256" key="3">
    <source>
        <dbReference type="SAM" id="MobiDB-lite"/>
    </source>
</evidence>
<accession>A0AAV7Y1G8</accession>
<dbReference type="GO" id="GO:0046872">
    <property type="term" value="F:metal ion binding"/>
    <property type="evidence" value="ECO:0007669"/>
    <property type="project" value="UniProtKB-KW"/>
</dbReference>
<name>A0AAV7Y1G8_9EUKA</name>
<dbReference type="Pfam" id="PF01557">
    <property type="entry name" value="FAA_hydrolase"/>
    <property type="match status" value="1"/>
</dbReference>
<dbReference type="SUPFAM" id="SSF56529">
    <property type="entry name" value="FAH"/>
    <property type="match status" value="1"/>
</dbReference>
<dbReference type="Proteomes" id="UP001146793">
    <property type="component" value="Unassembled WGS sequence"/>
</dbReference>
<dbReference type="Gene3D" id="3.90.850.10">
    <property type="entry name" value="Fumarylacetoacetase-like, C-terminal domain"/>
    <property type="match status" value="1"/>
</dbReference>
<dbReference type="PANTHER" id="PTHR42796:SF4">
    <property type="entry name" value="FUMARYLACETOACETATE HYDROLASE DOMAIN-CONTAINING PROTEIN 2A"/>
    <property type="match status" value="1"/>
</dbReference>
<feature type="region of interest" description="Disordered" evidence="3">
    <location>
        <begin position="28"/>
        <end position="54"/>
    </location>
</feature>
<evidence type="ECO:0000313" key="7">
    <source>
        <dbReference type="Proteomes" id="UP001146793"/>
    </source>
</evidence>
<dbReference type="InterPro" id="IPR036663">
    <property type="entry name" value="Fumarylacetoacetase_C_sf"/>
</dbReference>
<keyword evidence="4" id="KW-0732">Signal</keyword>
<reference evidence="6" key="1">
    <citation type="submission" date="2022-08" db="EMBL/GenBank/DDBJ databases">
        <title>Novel sulphate-reducing endosymbionts in the free-living metamonad Anaeramoeba.</title>
        <authorList>
            <person name="Jerlstrom-Hultqvist J."/>
            <person name="Cepicka I."/>
            <person name="Gallot-Lavallee L."/>
            <person name="Salas-Leiva D."/>
            <person name="Curtis B.A."/>
            <person name="Zahonova K."/>
            <person name="Pipaliya S."/>
            <person name="Dacks J."/>
            <person name="Roger A.J."/>
        </authorList>
    </citation>
    <scope>NUCLEOTIDE SEQUENCE</scope>
    <source>
        <strain evidence="6">Busselton2</strain>
    </source>
</reference>
<proteinExistence type="inferred from homology"/>
<evidence type="ECO:0000256" key="4">
    <source>
        <dbReference type="SAM" id="SignalP"/>
    </source>
</evidence>
<keyword evidence="2" id="KW-0479">Metal-binding</keyword>